<feature type="repeat" description="TPR" evidence="3">
    <location>
        <begin position="299"/>
        <end position="332"/>
    </location>
</feature>
<protein>
    <submittedName>
        <fullName evidence="5">Uncharacterized protein</fullName>
    </submittedName>
</protein>
<organism evidence="5 6">
    <name type="scientific">Endomicrobium proavitum</name>
    <dbReference type="NCBI Taxonomy" id="1408281"/>
    <lineage>
        <taxon>Bacteria</taxon>
        <taxon>Pseudomonadati</taxon>
        <taxon>Elusimicrobiota</taxon>
        <taxon>Endomicrobiia</taxon>
        <taxon>Endomicrobiales</taxon>
        <taxon>Endomicrobiaceae</taxon>
        <taxon>Endomicrobium</taxon>
    </lineage>
</organism>
<dbReference type="OrthoDB" id="9814220at2"/>
<evidence type="ECO:0000313" key="6">
    <source>
        <dbReference type="Proteomes" id="UP000035337"/>
    </source>
</evidence>
<feature type="repeat" description="TPR" evidence="3">
    <location>
        <begin position="367"/>
        <end position="400"/>
    </location>
</feature>
<dbReference type="Pfam" id="PF14559">
    <property type="entry name" value="TPR_19"/>
    <property type="match status" value="1"/>
</dbReference>
<dbReference type="SMART" id="SM00028">
    <property type="entry name" value="TPR"/>
    <property type="match status" value="11"/>
</dbReference>
<feature type="repeat" description="TPR" evidence="3">
    <location>
        <begin position="93"/>
        <end position="126"/>
    </location>
</feature>
<keyword evidence="1" id="KW-0677">Repeat</keyword>
<evidence type="ECO:0000313" key="5">
    <source>
        <dbReference type="EMBL" id="AKL98588.1"/>
    </source>
</evidence>
<dbReference type="STRING" id="1408281.Epro_1209"/>
<feature type="chain" id="PRO_5005185974" evidence="4">
    <location>
        <begin position="21"/>
        <end position="708"/>
    </location>
</feature>
<dbReference type="PROSITE" id="PS50005">
    <property type="entry name" value="TPR"/>
    <property type="match status" value="4"/>
</dbReference>
<dbReference type="PATRIC" id="fig|1408281.3.peg.1249"/>
<gene>
    <name evidence="5" type="ORF">Epro_1209</name>
</gene>
<dbReference type="AlphaFoldDB" id="A0A0G3WJW2"/>
<evidence type="ECO:0000256" key="4">
    <source>
        <dbReference type="SAM" id="SignalP"/>
    </source>
</evidence>
<name>A0A0G3WJW2_9BACT</name>
<evidence type="ECO:0000256" key="2">
    <source>
        <dbReference type="ARBA" id="ARBA00022803"/>
    </source>
</evidence>
<keyword evidence="4" id="KW-0732">Signal</keyword>
<feature type="repeat" description="TPR" evidence="3">
    <location>
        <begin position="195"/>
        <end position="228"/>
    </location>
</feature>
<dbReference type="KEGG" id="epo:Epro_1209"/>
<dbReference type="Pfam" id="PF25058">
    <property type="entry name" value="ARM_TT21"/>
    <property type="match status" value="1"/>
</dbReference>
<evidence type="ECO:0000256" key="3">
    <source>
        <dbReference type="PROSITE-ProRule" id="PRU00339"/>
    </source>
</evidence>
<dbReference type="RefSeq" id="WP_052571260.1">
    <property type="nucleotide sequence ID" value="NZ_CP009498.1"/>
</dbReference>
<proteinExistence type="predicted"/>
<feature type="signal peptide" evidence="4">
    <location>
        <begin position="1"/>
        <end position="20"/>
    </location>
</feature>
<reference evidence="5 6" key="1">
    <citation type="submission" date="2014-09" db="EMBL/GenBank/DDBJ databases">
        <title>Complete genome sequence of Endomicrobium proavitum.</title>
        <authorList>
            <person name="Zheng H."/>
        </authorList>
    </citation>
    <scope>NUCLEOTIDE SEQUENCE [LARGE SCALE GENOMIC DNA]</scope>
    <source>
        <strain evidence="5 6">Rsa215</strain>
    </source>
</reference>
<dbReference type="Gene3D" id="1.25.40.10">
    <property type="entry name" value="Tetratricopeptide repeat domain"/>
    <property type="match status" value="4"/>
</dbReference>
<dbReference type="InterPro" id="IPR011990">
    <property type="entry name" value="TPR-like_helical_dom_sf"/>
</dbReference>
<dbReference type="SUPFAM" id="SSF48452">
    <property type="entry name" value="TPR-like"/>
    <property type="match status" value="2"/>
</dbReference>
<dbReference type="PANTHER" id="PTHR44858">
    <property type="entry name" value="TETRATRICOPEPTIDE REPEAT PROTEIN 6"/>
    <property type="match status" value="1"/>
</dbReference>
<dbReference type="Pfam" id="PF13181">
    <property type="entry name" value="TPR_8"/>
    <property type="match status" value="4"/>
</dbReference>
<dbReference type="InterPro" id="IPR050498">
    <property type="entry name" value="Ycf3"/>
</dbReference>
<dbReference type="PANTHER" id="PTHR44858:SF1">
    <property type="entry name" value="UDP-N-ACETYLGLUCOSAMINE--PEPTIDE N-ACETYLGLUCOSAMINYLTRANSFERASE SPINDLY-RELATED"/>
    <property type="match status" value="1"/>
</dbReference>
<dbReference type="InterPro" id="IPR019734">
    <property type="entry name" value="TPR_rpt"/>
</dbReference>
<dbReference type="Proteomes" id="UP000035337">
    <property type="component" value="Chromosome"/>
</dbReference>
<sequence length="708" mass="80438">MKKIITAAAISIFTATISYASNYDAYREFIKGMLDLKAGQTLKAQKDYEKVISLDQSALPAYQNLAYMYLQTGNKELAYKAAKKVDELDGNNPQTAVFLGTFYAVANDSSTAKDFWDKTLQLDPDNETAMVYLASHYSTYNDLLKSADYWNKFLKQQPDSVAGYLQLALVQEKLGQNKNALKSLDKAVALNSSVVDSYMSKARIYESEKKFDLAIKEYKKYIEVFPDNPFAYIFMGRCYLEINDLKTAEETLLAAKEISDNADALKAASYWLGTVYEKEWKIPEALKEFEYVSSLEENVILYSKTGYFYSLLKEYAKAEKQFQKALKKEPSNVEVLYMSALNYLDWAKYDKALNVLKEVSVLSPDFADAYFFMAAAYEKKNDYENSEKALLKVIELNPENAKALNHLGYIYADRNIKFDRAQEYIERALKIDPKNGAYVDSLGWLYFKQGKYELSKQALMAAASMSRDPLIYDHLGDVCKALGRFGEAWVSYVLSYDMKRDATVKEKLDAVQKELPKEELYKQMLLRSESNFLKVFSVKAGWTANFSSGIIGKKTYVQFSFVRGESAVIEIPGNIMGGAKIYIKDGEIIYEPKALETAVPKEYSEVISFAAEILSKDFYRHFSDAQVTQKGKKLIYKSGEYELVLDIDTAYIEKITKGQNVAELSNYGAFAASWLPKKIVVRSGKSKAKASFETKNFTFFIKPAENKK</sequence>
<evidence type="ECO:0000256" key="1">
    <source>
        <dbReference type="ARBA" id="ARBA00022737"/>
    </source>
</evidence>
<dbReference type="EMBL" id="CP009498">
    <property type="protein sequence ID" value="AKL98588.1"/>
    <property type="molecule type" value="Genomic_DNA"/>
</dbReference>
<dbReference type="PROSITE" id="PS50293">
    <property type="entry name" value="TPR_REGION"/>
    <property type="match status" value="2"/>
</dbReference>
<keyword evidence="2 3" id="KW-0802">TPR repeat</keyword>
<accession>A0A0G3WJW2</accession>
<keyword evidence="6" id="KW-1185">Reference proteome</keyword>